<dbReference type="Pfam" id="PF13576">
    <property type="entry name" value="Pentapeptide_3"/>
    <property type="match status" value="1"/>
</dbReference>
<dbReference type="AlphaFoldDB" id="A0A171CF75"/>
<keyword evidence="1" id="KW-1133">Transmembrane helix</keyword>
<protein>
    <submittedName>
        <fullName evidence="2">Metal transporter</fullName>
    </submittedName>
</protein>
<proteinExistence type="predicted"/>
<feature type="transmembrane region" description="Helical" evidence="1">
    <location>
        <begin position="448"/>
        <end position="465"/>
    </location>
</feature>
<keyword evidence="1" id="KW-0472">Membrane</keyword>
<name>A0A171CF75_9ACTN</name>
<dbReference type="STRING" id="161355.PS9374_02270"/>
<evidence type="ECO:0000256" key="1">
    <source>
        <dbReference type="SAM" id="Phobius"/>
    </source>
</evidence>
<reference evidence="3" key="2">
    <citation type="submission" date="2016-04" db="EMBL/GenBank/DDBJ databases">
        <title>Planomonospora sphaerica JCM9374 whole genome shotgun sequence.</title>
        <authorList>
            <person name="Suzuki T."/>
            <person name="Dohra H."/>
            <person name="Kodani S."/>
        </authorList>
    </citation>
    <scope>NUCLEOTIDE SEQUENCE [LARGE SCALE GENOMIC DNA]</scope>
    <source>
        <strain evidence="3">JCM 9374</strain>
    </source>
</reference>
<reference evidence="2 3" key="1">
    <citation type="journal article" date="2016" name="Genome Announc.">
        <title>Draft Genome Sequence of Planomonospora sphaerica JCM9374, a Rare Actinomycete.</title>
        <authorList>
            <person name="Dohra H."/>
            <person name="Suzuki T."/>
            <person name="Inoue Y."/>
            <person name="Kodani S."/>
        </authorList>
    </citation>
    <scope>NUCLEOTIDE SEQUENCE [LARGE SCALE GENOMIC DNA]</scope>
    <source>
        <strain evidence="2 3">JCM 9374</strain>
    </source>
</reference>
<evidence type="ECO:0000313" key="3">
    <source>
        <dbReference type="Proteomes" id="UP000077701"/>
    </source>
</evidence>
<evidence type="ECO:0000313" key="2">
    <source>
        <dbReference type="EMBL" id="GAT66620.1"/>
    </source>
</evidence>
<keyword evidence="3" id="KW-1185">Reference proteome</keyword>
<dbReference type="Proteomes" id="UP000077701">
    <property type="component" value="Unassembled WGS sequence"/>
</dbReference>
<gene>
    <name evidence="2" type="ORF">PS9374_02270</name>
</gene>
<dbReference type="InterPro" id="IPR001646">
    <property type="entry name" value="5peptide_repeat"/>
</dbReference>
<organism evidence="2 3">
    <name type="scientific">Planomonospora sphaerica</name>
    <dbReference type="NCBI Taxonomy" id="161355"/>
    <lineage>
        <taxon>Bacteria</taxon>
        <taxon>Bacillati</taxon>
        <taxon>Actinomycetota</taxon>
        <taxon>Actinomycetes</taxon>
        <taxon>Streptosporangiales</taxon>
        <taxon>Streptosporangiaceae</taxon>
        <taxon>Planomonospora</taxon>
    </lineage>
</organism>
<dbReference type="EMBL" id="BDCX01000005">
    <property type="protein sequence ID" value="GAT66620.1"/>
    <property type="molecule type" value="Genomic_DNA"/>
</dbReference>
<sequence>MALAPGREKAYHSIMRTLDMGWTTCALPDCAGVARGARGHCLAHLDPGELDEVIGALRPGSAVDLRGTAIGDALLERILAATGHRPGRARFERAVFSGPAVFNGVVFLADATFDRSVFHHLASFLGARFERNASFRETRFAQEFSLHRAAVSGHAAFDRMTVGSDALFSSARFGRTASFESADLRGFTTFDDAGFGGDAAFRGCRFGRAVSFRRTGFTGRAGFEAVRFAAAAYLTPAATRRRLTLADARAGARLVLSAEGCSVDLRRLSVTGPLTVRLKDAQTAMEGASLRGPATLTGRGSSRVTSLSGVDAALLHLDRVDLSTCRLADVRRPEGLRLTGCAFARTPHGVRFAWRWPPLRWWSPRQTLADEHVWRGWAQAGDVPPPSPHSLAVLYSRLRTAVDDQSTAADFHFAAMEMRRITSGPARRWLLGLAWALGGYGLRMGRALVWSVVVTALVAAGLLASSASHAAHRAPVPAIRPSR</sequence>
<comment type="caution">
    <text evidence="2">The sequence shown here is derived from an EMBL/GenBank/DDBJ whole genome shotgun (WGS) entry which is preliminary data.</text>
</comment>
<keyword evidence="1" id="KW-0812">Transmembrane</keyword>
<accession>A0A171CF75</accession>